<evidence type="ECO:0000256" key="1">
    <source>
        <dbReference type="ARBA" id="ARBA00004141"/>
    </source>
</evidence>
<dbReference type="AlphaFoldDB" id="A0A343J9R4"/>
<dbReference type="Pfam" id="PF01940">
    <property type="entry name" value="DUF92"/>
    <property type="match status" value="1"/>
</dbReference>
<dbReference type="Proteomes" id="UP000264883">
    <property type="component" value="Chromosome"/>
</dbReference>
<keyword evidence="5 6" id="KW-0472">Membrane</keyword>
<evidence type="ECO:0000313" key="7">
    <source>
        <dbReference type="EMBL" id="ASW42272.1"/>
    </source>
</evidence>
<dbReference type="PANTHER" id="PTHR13353:SF5">
    <property type="entry name" value="TRANSMEMBRANE PROTEIN 19"/>
    <property type="match status" value="1"/>
</dbReference>
<dbReference type="InterPro" id="IPR002794">
    <property type="entry name" value="DUF92_TMEM19"/>
</dbReference>
<dbReference type="KEGG" id="cia:BEN51_01840"/>
<keyword evidence="3 6" id="KW-0812">Transmembrane</keyword>
<evidence type="ECO:0000256" key="5">
    <source>
        <dbReference type="ARBA" id="ARBA00023136"/>
    </source>
</evidence>
<evidence type="ECO:0000313" key="8">
    <source>
        <dbReference type="Proteomes" id="UP000264883"/>
    </source>
</evidence>
<proteinExistence type="inferred from homology"/>
<dbReference type="GO" id="GO:0016020">
    <property type="term" value="C:membrane"/>
    <property type="evidence" value="ECO:0007669"/>
    <property type="project" value="UniProtKB-SubCell"/>
</dbReference>
<dbReference type="OrthoDB" id="9808500at2"/>
<name>A0A343J9R4_9CLOT</name>
<keyword evidence="8" id="KW-1185">Reference proteome</keyword>
<evidence type="ECO:0000256" key="6">
    <source>
        <dbReference type="SAM" id="Phobius"/>
    </source>
</evidence>
<feature type="transmembrane region" description="Helical" evidence="6">
    <location>
        <begin position="188"/>
        <end position="208"/>
    </location>
</feature>
<feature type="transmembrane region" description="Helical" evidence="6">
    <location>
        <begin position="28"/>
        <end position="56"/>
    </location>
</feature>
<dbReference type="EMBL" id="CP016786">
    <property type="protein sequence ID" value="ASW42272.1"/>
    <property type="molecule type" value="Genomic_DNA"/>
</dbReference>
<organism evidence="7 8">
    <name type="scientific">Clostridium isatidis</name>
    <dbReference type="NCBI Taxonomy" id="182773"/>
    <lineage>
        <taxon>Bacteria</taxon>
        <taxon>Bacillati</taxon>
        <taxon>Bacillota</taxon>
        <taxon>Clostridia</taxon>
        <taxon>Eubacteriales</taxon>
        <taxon>Clostridiaceae</taxon>
        <taxon>Clostridium</taxon>
    </lineage>
</organism>
<gene>
    <name evidence="7" type="ORF">BEN51_01840</name>
</gene>
<dbReference type="PANTHER" id="PTHR13353">
    <property type="entry name" value="TRANSMEMBRANE PROTEIN 19"/>
    <property type="match status" value="1"/>
</dbReference>
<keyword evidence="4 6" id="KW-1133">Transmembrane helix</keyword>
<feature type="transmembrane region" description="Helical" evidence="6">
    <location>
        <begin position="84"/>
        <end position="103"/>
    </location>
</feature>
<accession>A0A343J9R4</accession>
<protein>
    <recommendedName>
        <fullName evidence="9">DUF92 domain-containing protein</fullName>
    </recommendedName>
</protein>
<sequence>MLDFFIGLTCSFLISFIAYKNSSLSKSGLIAAIILGTGIYFFGGLFFSIIMIAFFVSSSLLSKFKKINKDKLEKINEKGENRDFMQVIANGGVGLIVAIIYYFNQSSIYLLAYGVSFAVSTADTWASEIGVLSKRKPIDILTLKPLETGMSGGISLLGTSFALLGSSFIASIHFILNIFIYKDLKEGLIYSSYCFLLGFFGAIIDSLLGASLQAQYYCDELDTITEKRVYKGKTNKLIKGISFINNDIVNLSSNIISSLFTFLII</sequence>
<feature type="transmembrane region" description="Helical" evidence="6">
    <location>
        <begin position="153"/>
        <end position="176"/>
    </location>
</feature>
<evidence type="ECO:0000256" key="2">
    <source>
        <dbReference type="ARBA" id="ARBA00009012"/>
    </source>
</evidence>
<evidence type="ECO:0000256" key="4">
    <source>
        <dbReference type="ARBA" id="ARBA00022989"/>
    </source>
</evidence>
<comment type="subcellular location">
    <subcellularLocation>
        <location evidence="1">Membrane</location>
        <topology evidence="1">Multi-pass membrane protein</topology>
    </subcellularLocation>
</comment>
<comment type="similarity">
    <text evidence="2">Belongs to the TMEM19 family.</text>
</comment>
<dbReference type="RefSeq" id="WP_119864401.1">
    <property type="nucleotide sequence ID" value="NZ_CP016786.1"/>
</dbReference>
<evidence type="ECO:0000256" key="3">
    <source>
        <dbReference type="ARBA" id="ARBA00022692"/>
    </source>
</evidence>
<evidence type="ECO:0008006" key="9">
    <source>
        <dbReference type="Google" id="ProtNLM"/>
    </source>
</evidence>
<reference evidence="7 8" key="1">
    <citation type="submission" date="2016-08" db="EMBL/GenBank/DDBJ databases">
        <title>Complete Genome Sequence Of The Indigo Reducing Clostridium isatidis DSM15098.</title>
        <authorList>
            <person name="Little G.T."/>
            <person name="Minton N.P."/>
        </authorList>
    </citation>
    <scope>NUCLEOTIDE SEQUENCE [LARGE SCALE GENOMIC DNA]</scope>
    <source>
        <strain evidence="7 8">DSM 15098</strain>
    </source>
</reference>